<proteinExistence type="predicted"/>
<evidence type="ECO:0000256" key="1">
    <source>
        <dbReference type="SAM" id="Phobius"/>
    </source>
</evidence>
<reference evidence="2 3" key="1">
    <citation type="submission" date="2020-04" db="EMBL/GenBank/DDBJ databases">
        <title>Ramlibacter sp. G-1-2-2 isolated from soil.</title>
        <authorList>
            <person name="Dahal R.H."/>
        </authorList>
    </citation>
    <scope>NUCLEOTIDE SEQUENCE [LARGE SCALE GENOMIC DNA]</scope>
    <source>
        <strain evidence="2 3">G-1-2-2</strain>
    </source>
</reference>
<feature type="transmembrane region" description="Helical" evidence="1">
    <location>
        <begin position="90"/>
        <end position="114"/>
    </location>
</feature>
<accession>A0A848H983</accession>
<comment type="caution">
    <text evidence="2">The sequence shown here is derived from an EMBL/GenBank/DDBJ whole genome shotgun (WGS) entry which is preliminary data.</text>
</comment>
<dbReference type="Proteomes" id="UP000541185">
    <property type="component" value="Unassembled WGS sequence"/>
</dbReference>
<keyword evidence="1" id="KW-0812">Transmembrane</keyword>
<sequence>MHSRIYWLLPDVESARATMNDLLLARVEYRHMHFVAREGTDMRGLHEANVLQTSDVVRSAEMGLIIGASVGGLLGALVAVHYPITGYEPQWGIAAGLAAGGAVFGVWTSTMIGVSTPSKRLQRFQKEIEDGKILLMVDSLMWRVKEIEDRLRAQHPEAHLEGTEPDVPAFP</sequence>
<name>A0A848H983_9BURK</name>
<keyword evidence="1" id="KW-1133">Transmembrane helix</keyword>
<dbReference type="RefSeq" id="WP_169421816.1">
    <property type="nucleotide sequence ID" value="NZ_JABBFX010000003.1"/>
</dbReference>
<dbReference type="EMBL" id="JABBFX010000003">
    <property type="protein sequence ID" value="NML47546.1"/>
    <property type="molecule type" value="Genomic_DNA"/>
</dbReference>
<keyword evidence="1" id="KW-0472">Membrane</keyword>
<keyword evidence="3" id="KW-1185">Reference proteome</keyword>
<feature type="transmembrane region" description="Helical" evidence="1">
    <location>
        <begin position="64"/>
        <end position="84"/>
    </location>
</feature>
<organism evidence="2 3">
    <name type="scientific">Ramlibacter agri</name>
    <dbReference type="NCBI Taxonomy" id="2728837"/>
    <lineage>
        <taxon>Bacteria</taxon>
        <taxon>Pseudomonadati</taxon>
        <taxon>Pseudomonadota</taxon>
        <taxon>Betaproteobacteria</taxon>
        <taxon>Burkholderiales</taxon>
        <taxon>Comamonadaceae</taxon>
        <taxon>Ramlibacter</taxon>
    </lineage>
</organism>
<evidence type="ECO:0000313" key="3">
    <source>
        <dbReference type="Proteomes" id="UP000541185"/>
    </source>
</evidence>
<protein>
    <submittedName>
        <fullName evidence="2">DUF1269 domain-containing protein</fullName>
    </submittedName>
</protein>
<gene>
    <name evidence="2" type="ORF">HHL11_27605</name>
</gene>
<evidence type="ECO:0000313" key="2">
    <source>
        <dbReference type="EMBL" id="NML47546.1"/>
    </source>
</evidence>
<dbReference type="AlphaFoldDB" id="A0A848H983"/>